<evidence type="ECO:0000259" key="16">
    <source>
        <dbReference type="SMART" id="SM00936"/>
    </source>
</evidence>
<dbReference type="PANTHER" id="PTHR21581">
    <property type="entry name" value="D-ALANYL-D-ALANINE CARBOXYPEPTIDASE"/>
    <property type="match status" value="1"/>
</dbReference>
<dbReference type="EC" id="3.4.16.4" evidence="4"/>
<dbReference type="InterPro" id="IPR015956">
    <property type="entry name" value="Peniciliin-bd_prot_C_sf"/>
</dbReference>
<evidence type="ECO:0000256" key="13">
    <source>
        <dbReference type="PIRSR" id="PIRSR618044-1"/>
    </source>
</evidence>
<feature type="binding site" evidence="14">
    <location>
        <position position="245"/>
    </location>
    <ligand>
        <name>substrate</name>
    </ligand>
</feature>
<dbReference type="SUPFAM" id="SSF56601">
    <property type="entry name" value="beta-lactamase/transpeptidase-like"/>
    <property type="match status" value="1"/>
</dbReference>
<dbReference type="EMBL" id="VWPL01000009">
    <property type="protein sequence ID" value="KAA5602153.1"/>
    <property type="molecule type" value="Genomic_DNA"/>
</dbReference>
<feature type="domain" description="Peptidase S11 D-Ala-D-Ala carboxypeptidase A C-terminal" evidence="16">
    <location>
        <begin position="295"/>
        <end position="385"/>
    </location>
</feature>
<organism evidence="17 18">
    <name type="scientific">Blastochloris sulfoviridis</name>
    <dbReference type="NCBI Taxonomy" id="50712"/>
    <lineage>
        <taxon>Bacteria</taxon>
        <taxon>Pseudomonadati</taxon>
        <taxon>Pseudomonadota</taxon>
        <taxon>Alphaproteobacteria</taxon>
        <taxon>Hyphomicrobiales</taxon>
        <taxon>Blastochloridaceae</taxon>
        <taxon>Blastochloris</taxon>
    </lineage>
</organism>
<feature type="active site" description="Proton acceptor" evidence="13">
    <location>
        <position position="81"/>
    </location>
</feature>
<keyword evidence="11" id="KW-0961">Cell wall biogenesis/degradation</keyword>
<feature type="active site" evidence="13">
    <location>
        <position position="143"/>
    </location>
</feature>
<evidence type="ECO:0000256" key="10">
    <source>
        <dbReference type="ARBA" id="ARBA00022984"/>
    </source>
</evidence>
<dbReference type="PRINTS" id="PR00725">
    <property type="entry name" value="DADACBPTASE1"/>
</dbReference>
<dbReference type="Gene3D" id="2.60.410.10">
    <property type="entry name" value="D-Ala-D-Ala carboxypeptidase, C-terminal domain"/>
    <property type="match status" value="1"/>
</dbReference>
<accession>A0A5M6I1Y3</accession>
<dbReference type="InterPro" id="IPR012338">
    <property type="entry name" value="Beta-lactam/transpept-like"/>
</dbReference>
<dbReference type="Pfam" id="PF00768">
    <property type="entry name" value="Peptidase_S11"/>
    <property type="match status" value="1"/>
</dbReference>
<evidence type="ECO:0000256" key="15">
    <source>
        <dbReference type="RuleBase" id="RU004016"/>
    </source>
</evidence>
<dbReference type="AlphaFoldDB" id="A0A5M6I1Y3"/>
<dbReference type="GO" id="GO:0009252">
    <property type="term" value="P:peptidoglycan biosynthetic process"/>
    <property type="evidence" value="ECO:0007669"/>
    <property type="project" value="UniProtKB-UniPathway"/>
</dbReference>
<gene>
    <name evidence="17" type="ORF">F1193_07240</name>
</gene>
<dbReference type="SMART" id="SM00936">
    <property type="entry name" value="PBP5_C"/>
    <property type="match status" value="1"/>
</dbReference>
<evidence type="ECO:0000256" key="8">
    <source>
        <dbReference type="ARBA" id="ARBA00022801"/>
    </source>
</evidence>
<keyword evidence="18" id="KW-1185">Reference proteome</keyword>
<evidence type="ECO:0000256" key="1">
    <source>
        <dbReference type="ARBA" id="ARBA00003217"/>
    </source>
</evidence>
<keyword evidence="10" id="KW-0573">Peptidoglycan synthesis</keyword>
<evidence type="ECO:0000256" key="6">
    <source>
        <dbReference type="ARBA" id="ARBA00022670"/>
    </source>
</evidence>
<dbReference type="SUPFAM" id="SSF69189">
    <property type="entry name" value="Penicillin-binding protein associated domain"/>
    <property type="match status" value="1"/>
</dbReference>
<keyword evidence="5 17" id="KW-0121">Carboxypeptidase</keyword>
<comment type="caution">
    <text evidence="17">The sequence shown here is derived from an EMBL/GenBank/DDBJ whole genome shotgun (WGS) entry which is preliminary data.</text>
</comment>
<proteinExistence type="inferred from homology"/>
<dbReference type="Gene3D" id="3.40.710.10">
    <property type="entry name" value="DD-peptidase/beta-lactamase superfamily"/>
    <property type="match status" value="1"/>
</dbReference>
<evidence type="ECO:0000313" key="17">
    <source>
        <dbReference type="EMBL" id="KAA5602153.1"/>
    </source>
</evidence>
<keyword evidence="8" id="KW-0378">Hydrolase</keyword>
<dbReference type="InterPro" id="IPR037167">
    <property type="entry name" value="Peptidase_S11_C_sf"/>
</dbReference>
<dbReference type="Proteomes" id="UP000323886">
    <property type="component" value="Unassembled WGS sequence"/>
</dbReference>
<dbReference type="OrthoDB" id="9795979at2"/>
<feature type="active site" description="Acyl-ester intermediate" evidence="13">
    <location>
        <position position="78"/>
    </location>
</feature>
<dbReference type="PANTHER" id="PTHR21581:SF6">
    <property type="entry name" value="TRAFFICKING PROTEIN PARTICLE COMPLEX SUBUNIT 12"/>
    <property type="match status" value="1"/>
</dbReference>
<evidence type="ECO:0000256" key="7">
    <source>
        <dbReference type="ARBA" id="ARBA00022729"/>
    </source>
</evidence>
<name>A0A5M6I1Y3_9HYPH</name>
<dbReference type="GO" id="GO:0008360">
    <property type="term" value="P:regulation of cell shape"/>
    <property type="evidence" value="ECO:0007669"/>
    <property type="project" value="UniProtKB-KW"/>
</dbReference>
<comment type="similarity">
    <text evidence="3 15">Belongs to the peptidase S11 family.</text>
</comment>
<reference evidence="17 18" key="1">
    <citation type="submission" date="2019-09" db="EMBL/GenBank/DDBJ databases">
        <title>Draft Whole-Genome sequence of Blastochloris sulfoviridis DSM 729.</title>
        <authorList>
            <person name="Meyer T.E."/>
            <person name="Kyndt J.A."/>
        </authorList>
    </citation>
    <scope>NUCLEOTIDE SEQUENCE [LARGE SCALE GENOMIC DNA]</scope>
    <source>
        <strain evidence="17 18">DSM 729</strain>
    </source>
</reference>
<comment type="catalytic activity">
    <reaction evidence="12">
        <text>Preferential cleavage: (Ac)2-L-Lys-D-Ala-|-D-Ala. Also transpeptidation of peptidyl-alanyl moieties that are N-acyl substituents of D-alanine.</text>
        <dbReference type="EC" id="3.4.16.4"/>
    </reaction>
</comment>
<keyword evidence="9" id="KW-0133">Cell shape</keyword>
<keyword evidence="7" id="KW-0732">Signal</keyword>
<dbReference type="Pfam" id="PF07943">
    <property type="entry name" value="PBP5_C"/>
    <property type="match status" value="1"/>
</dbReference>
<dbReference type="GO" id="GO:0009002">
    <property type="term" value="F:serine-type D-Ala-D-Ala carboxypeptidase activity"/>
    <property type="evidence" value="ECO:0007669"/>
    <property type="project" value="UniProtKB-EC"/>
</dbReference>
<comment type="pathway">
    <text evidence="2">Cell wall biogenesis; peptidoglycan biosynthesis.</text>
</comment>
<protein>
    <recommendedName>
        <fullName evidence="4">serine-type D-Ala-D-Ala carboxypeptidase</fullName>
        <ecNumber evidence="4">3.4.16.4</ecNumber>
    </recommendedName>
</protein>
<dbReference type="GO" id="GO:0006508">
    <property type="term" value="P:proteolysis"/>
    <property type="evidence" value="ECO:0007669"/>
    <property type="project" value="UniProtKB-KW"/>
</dbReference>
<evidence type="ECO:0000256" key="2">
    <source>
        <dbReference type="ARBA" id="ARBA00004752"/>
    </source>
</evidence>
<dbReference type="InterPro" id="IPR001967">
    <property type="entry name" value="Peptidase_S11_N"/>
</dbReference>
<evidence type="ECO:0000256" key="9">
    <source>
        <dbReference type="ARBA" id="ARBA00022960"/>
    </source>
</evidence>
<dbReference type="UniPathway" id="UPA00219"/>
<evidence type="ECO:0000256" key="3">
    <source>
        <dbReference type="ARBA" id="ARBA00007164"/>
    </source>
</evidence>
<dbReference type="GO" id="GO:0071555">
    <property type="term" value="P:cell wall organization"/>
    <property type="evidence" value="ECO:0007669"/>
    <property type="project" value="UniProtKB-KW"/>
</dbReference>
<evidence type="ECO:0000256" key="11">
    <source>
        <dbReference type="ARBA" id="ARBA00023316"/>
    </source>
</evidence>
<evidence type="ECO:0000256" key="12">
    <source>
        <dbReference type="ARBA" id="ARBA00034000"/>
    </source>
</evidence>
<evidence type="ECO:0000313" key="18">
    <source>
        <dbReference type="Proteomes" id="UP000323886"/>
    </source>
</evidence>
<sequence>MKGYVAMAAHITPRVISFGLIRFTLIRTVLLIAAVLVGVRGASADIYQTSIPHAILVDYDSGSVLFEKAADVPVPPASLTKMMTMAVVFQALKDGKIGIDDEFVISEHAWRHGGAPSGGSAMFAEINSRVKLSDLMRGVIVQSGNDAAIAIAEGLMGNEPSFAQLMTQRAKEIGLTNTTFRNPTGYHDPDQKMSARDVAKLAAYIIKNFPKYYPIYGEPDFKWNNIFQRNRNPLLSMGIGADGLKTGYVKEGGYNLAGSAVQSGQRLIVVVMGAKSEKERGEEARKLLDWGFRNFESRLLFDRDTAIAEARLFGGAQSRVKLAADGPVRILVPRGTTEKITARVVYQGPVRAPVTAGTPIGRLRVMRGEILAVEVPLHADEDVGQGDLTQRALDGAQELVIDLVKAGAAKLKAGALKP</sequence>
<evidence type="ECO:0000256" key="5">
    <source>
        <dbReference type="ARBA" id="ARBA00022645"/>
    </source>
</evidence>
<dbReference type="InterPro" id="IPR018044">
    <property type="entry name" value="Peptidase_S11"/>
</dbReference>
<evidence type="ECO:0000256" key="4">
    <source>
        <dbReference type="ARBA" id="ARBA00012448"/>
    </source>
</evidence>
<evidence type="ECO:0000256" key="14">
    <source>
        <dbReference type="PIRSR" id="PIRSR618044-2"/>
    </source>
</evidence>
<dbReference type="InterPro" id="IPR012907">
    <property type="entry name" value="Peptidase_S11_C"/>
</dbReference>
<comment type="function">
    <text evidence="1">Removes C-terminal D-alanyl residues from sugar-peptide cell wall precursors.</text>
</comment>
<keyword evidence="6" id="KW-0645">Protease</keyword>